<dbReference type="PANTHER" id="PTHR37544">
    <property type="entry name" value="SPRAY-RELATED"/>
    <property type="match status" value="1"/>
</dbReference>
<organism evidence="3 4">
    <name type="scientific">Gomphillus americanus</name>
    <dbReference type="NCBI Taxonomy" id="1940652"/>
    <lineage>
        <taxon>Eukaryota</taxon>
        <taxon>Fungi</taxon>
        <taxon>Dikarya</taxon>
        <taxon>Ascomycota</taxon>
        <taxon>Pezizomycotina</taxon>
        <taxon>Lecanoromycetes</taxon>
        <taxon>OSLEUM clade</taxon>
        <taxon>Ostropomycetidae</taxon>
        <taxon>Ostropales</taxon>
        <taxon>Graphidaceae</taxon>
        <taxon>Gomphilloideae</taxon>
        <taxon>Gomphillus</taxon>
    </lineage>
</organism>
<feature type="transmembrane region" description="Helical" evidence="2">
    <location>
        <begin position="712"/>
        <end position="739"/>
    </location>
</feature>
<dbReference type="InterPro" id="IPR021840">
    <property type="entry name" value="DUF3433"/>
</dbReference>
<sequence>MAMNLGDARLSHVNTSRPQLNRVESKQSIAASDDYYSASENSSEDRETVIRYQTPPLRNESAQSSSKKTDHQLPTHEEVAEPGTPETVRRRTQTQNQTRGERTWQNPHVDASAPTPGVDDSPYIQFAIEQITRDEEIAGKGRESKIPRKAVPSTVPASTGTALNEGPRISAFPAPPATAVVKDTSRRSKALAVAAPVVIEEAPQESRVASSNYSPVLTEKSPIKRSPSIAEDQEPLIEEPAQIFIDTDVEPQTSQLFPPLTTRQEKGGTILLPVVPKANDFRYPPLNFVPGPLRLLPILALIVLCLGLIGILLCSTALGAKNYGLLGYDGVGTTRYFVFEYLPQLLAAIVVVWLFAIQAAIQRILPFVLLARSNGYPDEEVFERVPIYLTNYLLPNKSLLRRNFGLKFCAIIFWLTLITIPLASSLYQTRWYAQISNGSFLWTTVQPVSIALIVIYTLLIIALVITYVYFNRHTTGLKWDPVSLADIIALLRRTSNLTSSRTSRSTRLSSTRPHSLGYWESTSRPGEVFHGIGAAHETPLASHDNDSINNPEGRTVFQQSTFESWHSHYRTRNKIQPSFLRESRLILYSIIAISLLIAFLVVTYLHSGLKAGFLPLLPTATSSTSSFTSFSSSDFLYSFVPSFIGLLLPLFWVPIDTAFRYLQPWSTLTRQYPSSASQAFGHTASSTLLLSYPSTLPILVSIRSLFHGHIRVAWFSLLTLISWTIPVLAGGLFTAQYIASAPDPALLDQSRGGSILIRPDTNTVYIMTAFVLVYALSWPLTLPGAKRRSAIQGPDGKPVDVRYLAWIRAVVDKSVLREAIWTEPRTRVDLVTRLAASEGHPKERMSGRWAMVGGRIIRT</sequence>
<keyword evidence="2" id="KW-0472">Membrane</keyword>
<keyword evidence="2" id="KW-0812">Transmembrane</keyword>
<feature type="transmembrane region" description="Helical" evidence="2">
    <location>
        <begin position="635"/>
        <end position="655"/>
    </location>
</feature>
<dbReference type="PANTHER" id="PTHR37544:SF1">
    <property type="entry name" value="PHOSPHORIBOSYLAMINOIMIDAZOLE-SUCCINOCARBOXAMIDE SYNTHASE"/>
    <property type="match status" value="1"/>
</dbReference>
<comment type="caution">
    <text evidence="3">The sequence shown here is derived from an EMBL/GenBank/DDBJ whole genome shotgun (WGS) entry which is preliminary data.</text>
</comment>
<dbReference type="Proteomes" id="UP000664169">
    <property type="component" value="Unassembled WGS sequence"/>
</dbReference>
<evidence type="ECO:0000256" key="1">
    <source>
        <dbReference type="SAM" id="MobiDB-lite"/>
    </source>
</evidence>
<feature type="transmembrane region" description="Helical" evidence="2">
    <location>
        <begin position="404"/>
        <end position="427"/>
    </location>
</feature>
<feature type="transmembrane region" description="Helical" evidence="2">
    <location>
        <begin position="338"/>
        <end position="357"/>
    </location>
</feature>
<feature type="transmembrane region" description="Helical" evidence="2">
    <location>
        <begin position="295"/>
        <end position="318"/>
    </location>
</feature>
<feature type="region of interest" description="Disordered" evidence="1">
    <location>
        <begin position="135"/>
        <end position="170"/>
    </location>
</feature>
<evidence type="ECO:0000313" key="3">
    <source>
        <dbReference type="EMBL" id="CAF9912921.1"/>
    </source>
</evidence>
<gene>
    <name evidence="3" type="ORF">GOMPHAMPRED_007813</name>
</gene>
<proteinExistence type="predicted"/>
<name>A0A8H3F205_9LECA</name>
<feature type="region of interest" description="Disordered" evidence="1">
    <location>
        <begin position="1"/>
        <end position="121"/>
    </location>
</feature>
<accession>A0A8H3F205</accession>
<keyword evidence="2" id="KW-1133">Transmembrane helix</keyword>
<feature type="transmembrane region" description="Helical" evidence="2">
    <location>
        <begin position="585"/>
        <end position="606"/>
    </location>
</feature>
<keyword evidence="4" id="KW-1185">Reference proteome</keyword>
<dbReference type="AlphaFoldDB" id="A0A8H3F205"/>
<feature type="compositionally biased region" description="Basic and acidic residues" evidence="1">
    <location>
        <begin position="135"/>
        <end position="146"/>
    </location>
</feature>
<protein>
    <submittedName>
        <fullName evidence="3">Uncharacterized protein</fullName>
    </submittedName>
</protein>
<reference evidence="3" key="1">
    <citation type="submission" date="2021-03" db="EMBL/GenBank/DDBJ databases">
        <authorList>
            <person name="Tagirdzhanova G."/>
        </authorList>
    </citation>
    <scope>NUCLEOTIDE SEQUENCE</scope>
</reference>
<feature type="compositionally biased region" description="Low complexity" evidence="1">
    <location>
        <begin position="28"/>
        <end position="41"/>
    </location>
</feature>
<dbReference type="Pfam" id="PF11915">
    <property type="entry name" value="DUF3433"/>
    <property type="match status" value="2"/>
</dbReference>
<evidence type="ECO:0000313" key="4">
    <source>
        <dbReference type="Proteomes" id="UP000664169"/>
    </source>
</evidence>
<dbReference type="OrthoDB" id="3057599at2759"/>
<feature type="transmembrane region" description="Helical" evidence="2">
    <location>
        <begin position="764"/>
        <end position="782"/>
    </location>
</feature>
<evidence type="ECO:0000256" key="2">
    <source>
        <dbReference type="SAM" id="Phobius"/>
    </source>
</evidence>
<feature type="compositionally biased region" description="Basic and acidic residues" evidence="1">
    <location>
        <begin position="67"/>
        <end position="79"/>
    </location>
</feature>
<feature type="transmembrane region" description="Helical" evidence="2">
    <location>
        <begin position="447"/>
        <end position="470"/>
    </location>
</feature>
<dbReference type="EMBL" id="CAJPDQ010000007">
    <property type="protein sequence ID" value="CAF9912921.1"/>
    <property type="molecule type" value="Genomic_DNA"/>
</dbReference>